<dbReference type="Pfam" id="PF00403">
    <property type="entry name" value="HMA"/>
    <property type="match status" value="1"/>
</dbReference>
<evidence type="ECO:0000256" key="2">
    <source>
        <dbReference type="ARBA" id="ARBA00022481"/>
    </source>
</evidence>
<feature type="domain" description="HMA" evidence="7">
    <location>
        <begin position="32"/>
        <end position="95"/>
    </location>
</feature>
<evidence type="ECO:0000259" key="7">
    <source>
        <dbReference type="PROSITE" id="PS50846"/>
    </source>
</evidence>
<evidence type="ECO:0000256" key="4">
    <source>
        <dbReference type="ARBA" id="ARBA00023289"/>
    </source>
</evidence>
<evidence type="ECO:0000313" key="9">
    <source>
        <dbReference type="Proteomes" id="UP001642360"/>
    </source>
</evidence>
<keyword evidence="9" id="KW-1185">Reference proteome</keyword>
<dbReference type="AlphaFoldDB" id="A0ABC8UK97"/>
<keyword evidence="3" id="KW-0479">Metal-binding</keyword>
<evidence type="ECO:0000256" key="6">
    <source>
        <dbReference type="SAM" id="MobiDB-lite"/>
    </source>
</evidence>
<dbReference type="GO" id="GO:0016020">
    <property type="term" value="C:membrane"/>
    <property type="evidence" value="ECO:0007669"/>
    <property type="project" value="UniProtKB-SubCell"/>
</dbReference>
<evidence type="ECO:0000256" key="1">
    <source>
        <dbReference type="ARBA" id="ARBA00004170"/>
    </source>
</evidence>
<feature type="region of interest" description="Disordered" evidence="6">
    <location>
        <begin position="251"/>
        <end position="290"/>
    </location>
</feature>
<sequence length="305" mass="33683">MVNCSTTKEVSTFKTRKHIFLLISMNHSMVAPKTFVIKLYIHCKGCERKLKRLLQNIPGVDSIAIDAKQGTMTVSGTVDPQTVITTLGKVGKMAELLLEQSPPTANNRNLQILPRSEVDDQVDGQHMVDHELQQLKGIKGLKHVELTYKVVKLTFKDDSSCGNERHAEVVGRDDVYRRRMSPSGRLGGGGDRGGGSGTPCCHGMNNIHDHLPCCQIDTSYCVEHSNAGVMPDHEVNEYYWLQPAWQCSPPPGPPLPWTRDSPSAPPLASIYDPIAPPPPPPPPPPMDYTYSSIFMDENTNSCKLM</sequence>
<dbReference type="InterPro" id="IPR036163">
    <property type="entry name" value="HMA_dom_sf"/>
</dbReference>
<keyword evidence="2" id="KW-0488">Methylation</keyword>
<comment type="similarity">
    <text evidence="5">Belongs to the HIPP family.</text>
</comment>
<dbReference type="PROSITE" id="PS50846">
    <property type="entry name" value="HMA_2"/>
    <property type="match status" value="1"/>
</dbReference>
<comment type="caution">
    <text evidence="8">The sequence shown here is derived from an EMBL/GenBank/DDBJ whole genome shotgun (WGS) entry which is preliminary data.</text>
</comment>
<evidence type="ECO:0000313" key="8">
    <source>
        <dbReference type="EMBL" id="CAK9181487.1"/>
    </source>
</evidence>
<dbReference type="SUPFAM" id="SSF55008">
    <property type="entry name" value="HMA, heavy metal-associated domain"/>
    <property type="match status" value="1"/>
</dbReference>
<dbReference type="GO" id="GO:0046872">
    <property type="term" value="F:metal ion binding"/>
    <property type="evidence" value="ECO:0007669"/>
    <property type="project" value="UniProtKB-KW"/>
</dbReference>
<feature type="compositionally biased region" description="Pro residues" evidence="6">
    <location>
        <begin position="274"/>
        <end position="286"/>
    </location>
</feature>
<protein>
    <recommendedName>
        <fullName evidence="7">HMA domain-containing protein</fullName>
    </recommendedName>
</protein>
<accession>A0ABC8UK97</accession>
<dbReference type="EMBL" id="CAUOFW020008058">
    <property type="protein sequence ID" value="CAK9181487.1"/>
    <property type="molecule type" value="Genomic_DNA"/>
</dbReference>
<dbReference type="Proteomes" id="UP001642360">
    <property type="component" value="Unassembled WGS sequence"/>
</dbReference>
<proteinExistence type="inferred from homology"/>
<dbReference type="PANTHER" id="PTHR45868">
    <property type="entry name" value="HEAVY METAL-ASSOCIATED ISOPRENYLATED PLANT PROTEIN 33-RELATED"/>
    <property type="match status" value="1"/>
</dbReference>
<keyword evidence="4" id="KW-0636">Prenylation</keyword>
<dbReference type="InterPro" id="IPR006121">
    <property type="entry name" value="HMA_dom"/>
</dbReference>
<reference evidence="8 9" key="1">
    <citation type="submission" date="2024-02" db="EMBL/GenBank/DDBJ databases">
        <authorList>
            <person name="Vignale AGUSTIN F."/>
            <person name="Sosa J E."/>
            <person name="Modenutti C."/>
        </authorList>
    </citation>
    <scope>NUCLEOTIDE SEQUENCE [LARGE SCALE GENOMIC DNA]</scope>
</reference>
<evidence type="ECO:0000256" key="5">
    <source>
        <dbReference type="ARBA" id="ARBA00024045"/>
    </source>
</evidence>
<dbReference type="Gene3D" id="3.30.70.100">
    <property type="match status" value="1"/>
</dbReference>
<keyword evidence="4" id="KW-0449">Lipoprotein</keyword>
<name>A0ABC8UK97_9AQUA</name>
<organism evidence="8 9">
    <name type="scientific">Ilex paraguariensis</name>
    <name type="common">yerba mate</name>
    <dbReference type="NCBI Taxonomy" id="185542"/>
    <lineage>
        <taxon>Eukaryota</taxon>
        <taxon>Viridiplantae</taxon>
        <taxon>Streptophyta</taxon>
        <taxon>Embryophyta</taxon>
        <taxon>Tracheophyta</taxon>
        <taxon>Spermatophyta</taxon>
        <taxon>Magnoliopsida</taxon>
        <taxon>eudicotyledons</taxon>
        <taxon>Gunneridae</taxon>
        <taxon>Pentapetalae</taxon>
        <taxon>asterids</taxon>
        <taxon>campanulids</taxon>
        <taxon>Aquifoliales</taxon>
        <taxon>Aquifoliaceae</taxon>
        <taxon>Ilex</taxon>
    </lineage>
</organism>
<evidence type="ECO:0000256" key="3">
    <source>
        <dbReference type="ARBA" id="ARBA00022723"/>
    </source>
</evidence>
<comment type="subcellular location">
    <subcellularLocation>
        <location evidence="1">Membrane</location>
        <topology evidence="1">Peripheral membrane protein</topology>
    </subcellularLocation>
</comment>
<dbReference type="CDD" id="cd00371">
    <property type="entry name" value="HMA"/>
    <property type="match status" value="1"/>
</dbReference>
<gene>
    <name evidence="8" type="ORF">ILEXP_LOCUS51560</name>
</gene>
<dbReference type="PANTHER" id="PTHR45868:SF80">
    <property type="entry name" value="F15K9.8-RELATED"/>
    <property type="match status" value="1"/>
</dbReference>
<dbReference type="GO" id="GO:0009626">
    <property type="term" value="P:plant-type hypersensitive response"/>
    <property type="evidence" value="ECO:0007669"/>
    <property type="project" value="UniProtKB-KW"/>
</dbReference>